<sequence>MDELVIIETKIYEIGSQKVMLNWFKNKDKKQEDNE</sequence>
<protein>
    <submittedName>
        <fullName evidence="1">Uncharacterized protein</fullName>
    </submittedName>
</protein>
<dbReference type="Proteomes" id="UP000003089">
    <property type="component" value="Unassembled WGS sequence"/>
</dbReference>
<dbReference type="EMBL" id="AGXS01000003">
    <property type="protein sequence ID" value="EIY54673.1"/>
    <property type="molecule type" value="Genomic_DNA"/>
</dbReference>
<keyword evidence="2" id="KW-1185">Reference proteome</keyword>
<name>I9SG81_9BACE</name>
<proteinExistence type="predicted"/>
<gene>
    <name evidence="1" type="ORF">HMPREF1068_00386</name>
</gene>
<evidence type="ECO:0000313" key="1">
    <source>
        <dbReference type="EMBL" id="EIY54673.1"/>
    </source>
</evidence>
<organism evidence="1 2">
    <name type="scientific">Bacteroides nordii CL02T12C05</name>
    <dbReference type="NCBI Taxonomy" id="997884"/>
    <lineage>
        <taxon>Bacteria</taxon>
        <taxon>Pseudomonadati</taxon>
        <taxon>Bacteroidota</taxon>
        <taxon>Bacteroidia</taxon>
        <taxon>Bacteroidales</taxon>
        <taxon>Bacteroidaceae</taxon>
        <taxon>Bacteroides</taxon>
    </lineage>
</organism>
<dbReference type="AlphaFoldDB" id="I9SG81"/>
<reference evidence="1 2" key="1">
    <citation type="submission" date="2012-02" db="EMBL/GenBank/DDBJ databases">
        <title>The Genome Sequence of Bacteroides nordii CL02T12C05.</title>
        <authorList>
            <consortium name="The Broad Institute Genome Sequencing Platform"/>
            <person name="Earl A."/>
            <person name="Ward D."/>
            <person name="Feldgarden M."/>
            <person name="Gevers D."/>
            <person name="Zitomersky N.L."/>
            <person name="Coyne M.J."/>
            <person name="Comstock L.E."/>
            <person name="Young S.K."/>
            <person name="Zeng Q."/>
            <person name="Gargeya S."/>
            <person name="Fitzgerald M."/>
            <person name="Haas B."/>
            <person name="Abouelleil A."/>
            <person name="Alvarado L."/>
            <person name="Arachchi H.M."/>
            <person name="Berlin A."/>
            <person name="Chapman S.B."/>
            <person name="Gearin G."/>
            <person name="Goldberg J."/>
            <person name="Griggs A."/>
            <person name="Gujja S."/>
            <person name="Hansen M."/>
            <person name="Heiman D."/>
            <person name="Howarth C."/>
            <person name="Larimer J."/>
            <person name="Lui A."/>
            <person name="MacDonald P.J.P."/>
            <person name="McCowen C."/>
            <person name="Montmayeur A."/>
            <person name="Murphy C."/>
            <person name="Neiman D."/>
            <person name="Pearson M."/>
            <person name="Priest M."/>
            <person name="Roberts A."/>
            <person name="Saif S."/>
            <person name="Shea T."/>
            <person name="Sisk P."/>
            <person name="Stolte C."/>
            <person name="Sykes S."/>
            <person name="Wortman J."/>
            <person name="Nusbaum C."/>
            <person name="Birren B."/>
        </authorList>
    </citation>
    <scope>NUCLEOTIDE SEQUENCE [LARGE SCALE GENOMIC DNA]</scope>
    <source>
        <strain evidence="1 2">CL02T12C05</strain>
    </source>
</reference>
<evidence type="ECO:0000313" key="2">
    <source>
        <dbReference type="Proteomes" id="UP000003089"/>
    </source>
</evidence>
<accession>I9SG81</accession>
<dbReference type="HOGENOM" id="CLU_3363241_0_0_10"/>
<comment type="caution">
    <text evidence="1">The sequence shown here is derived from an EMBL/GenBank/DDBJ whole genome shotgun (WGS) entry which is preliminary data.</text>
</comment>